<dbReference type="KEGG" id="bpg:Bathy15g01280"/>
<feature type="domain" description="SUEL-type lectin" evidence="3">
    <location>
        <begin position="180"/>
        <end position="279"/>
    </location>
</feature>
<dbReference type="GO" id="GO:0030246">
    <property type="term" value="F:carbohydrate binding"/>
    <property type="evidence" value="ECO:0007669"/>
    <property type="project" value="InterPro"/>
</dbReference>
<organism evidence="4 5">
    <name type="scientific">Bathycoccus prasinos</name>
    <dbReference type="NCBI Taxonomy" id="41875"/>
    <lineage>
        <taxon>Eukaryota</taxon>
        <taxon>Viridiplantae</taxon>
        <taxon>Chlorophyta</taxon>
        <taxon>Mamiellophyceae</taxon>
        <taxon>Mamiellales</taxon>
        <taxon>Bathycoccaceae</taxon>
        <taxon>Bathycoccus</taxon>
    </lineage>
</organism>
<evidence type="ECO:0000313" key="5">
    <source>
        <dbReference type="Proteomes" id="UP000198341"/>
    </source>
</evidence>
<reference evidence="4 5" key="1">
    <citation type="submission" date="2011-10" db="EMBL/GenBank/DDBJ databases">
        <authorList>
            <person name="Genoscope - CEA"/>
        </authorList>
    </citation>
    <scope>NUCLEOTIDE SEQUENCE [LARGE SCALE GENOMIC DNA]</scope>
    <source>
        <strain evidence="4 5">RCC 1105</strain>
    </source>
</reference>
<dbReference type="Gene3D" id="2.60.120.740">
    <property type="match status" value="2"/>
</dbReference>
<dbReference type="RefSeq" id="XP_007508851.1">
    <property type="nucleotide sequence ID" value="XM_007508789.1"/>
</dbReference>
<feature type="domain" description="SUEL-type lectin" evidence="3">
    <location>
        <begin position="44"/>
        <end position="144"/>
    </location>
</feature>
<dbReference type="PROSITE" id="PS50228">
    <property type="entry name" value="SUEL_LECTIN"/>
    <property type="match status" value="2"/>
</dbReference>
<evidence type="ECO:0000256" key="1">
    <source>
        <dbReference type="SAM" id="Coils"/>
    </source>
</evidence>
<dbReference type="AlphaFoldDB" id="K8EP09"/>
<dbReference type="GeneID" id="19011434"/>
<dbReference type="InterPro" id="IPR000922">
    <property type="entry name" value="Lectin_gal-bd_dom"/>
</dbReference>
<feature type="compositionally biased region" description="Polar residues" evidence="2">
    <location>
        <begin position="524"/>
        <end position="535"/>
    </location>
</feature>
<protein>
    <recommendedName>
        <fullName evidence="3">SUEL-type lectin domain-containing protein</fullName>
    </recommendedName>
</protein>
<dbReference type="CDD" id="cd22827">
    <property type="entry name" value="Gal_Rha_Lectin_SUL-I-like"/>
    <property type="match status" value="2"/>
</dbReference>
<accession>K8EP09</accession>
<keyword evidence="1" id="KW-0175">Coiled coil</keyword>
<feature type="region of interest" description="Disordered" evidence="2">
    <location>
        <begin position="514"/>
        <end position="535"/>
    </location>
</feature>
<evidence type="ECO:0000259" key="3">
    <source>
        <dbReference type="PROSITE" id="PS50228"/>
    </source>
</evidence>
<dbReference type="Proteomes" id="UP000198341">
    <property type="component" value="Chromosome 15"/>
</dbReference>
<dbReference type="EMBL" id="FO082264">
    <property type="protein sequence ID" value="CCO19937.1"/>
    <property type="molecule type" value="Genomic_DNA"/>
</dbReference>
<dbReference type="STRING" id="41875.K8EP09"/>
<sequence>MTMMTKQKTNSKFTKAASLAASLALVLNGGVKFASANYDEQSIVCEHKTASISCPTGELISVVDGWYGRTEAAHVTGEPVVCPHSATSNRNCPFHKTGQYDSQKAKIGGACEGKNSCSVKASNGYFGDPCWGTFKYLNISYNCVDPSAKEDAKAEESAADLQAALAQAQANVETNKDATVCEHKTLDIECGTGTVAKINSATYGRLKNGVCGNGSNTTCAARDGKYCGHGKNQQCQDSFSVVGAQCEGLQSCQVGASNGVFGDPCWGTFKYLTVNYDCIVPNEEEAQKEIKEQLLDPFKGHMILSTGCSPLSKLTFSTGETFSDRVGAKIITKSMDPDFKWDKGMEMTEVYCGTFAVDFTPADDEEFGFYLYDKLDPENELSAVSDIGCEGDAAKCPDGDIISAMDSCTREYEWNGAKSRNRFYKGDELYTWGSCDSVCAVEPANCPSDLVSETTLSSRLGNRVQMLSGEQQQKPSFLRPESLKYGTLLFACAGFGALAVRKYRESAANSDSLLTEKSKSSTSAGRKTTYNSIDV</sequence>
<feature type="coiled-coil region" evidence="1">
    <location>
        <begin position="151"/>
        <end position="178"/>
    </location>
</feature>
<dbReference type="Pfam" id="PF02140">
    <property type="entry name" value="SUEL_Lectin"/>
    <property type="match status" value="2"/>
</dbReference>
<proteinExistence type="predicted"/>
<evidence type="ECO:0000313" key="4">
    <source>
        <dbReference type="EMBL" id="CCO19937.1"/>
    </source>
</evidence>
<dbReference type="PANTHER" id="PTHR46780">
    <property type="entry name" value="PROTEIN EVA-1"/>
    <property type="match status" value="1"/>
</dbReference>
<dbReference type="InterPro" id="IPR043159">
    <property type="entry name" value="Lectin_gal-bd_sf"/>
</dbReference>
<evidence type="ECO:0000256" key="2">
    <source>
        <dbReference type="SAM" id="MobiDB-lite"/>
    </source>
</evidence>
<dbReference type="eggNOG" id="KOG4729">
    <property type="taxonomic scope" value="Eukaryota"/>
</dbReference>
<keyword evidence="5" id="KW-1185">Reference proteome</keyword>
<dbReference type="OrthoDB" id="1657402at2759"/>
<name>K8EP09_9CHLO</name>
<gene>
    <name evidence="4" type="ordered locus">Bathy15g01280</name>
</gene>